<gene>
    <name evidence="1" type="ORF">C9994_11625</name>
</gene>
<evidence type="ECO:0000313" key="2">
    <source>
        <dbReference type="Proteomes" id="UP000240608"/>
    </source>
</evidence>
<proteinExistence type="predicted"/>
<dbReference type="AlphaFoldDB" id="A0A2T4DMM4"/>
<reference evidence="1 2" key="1">
    <citation type="submission" date="2018-03" db="EMBL/GenBank/DDBJ databases">
        <title>Cross-interface Injection: A General Nanoliter Liquid Handling Method Applied to Single Cells Genome Amplification Automated Nanoliter Liquid Handling Applied to Single Cell Multiple Displacement Amplification.</title>
        <authorList>
            <person name="Yun J."/>
            <person name="Xu P."/>
            <person name="Xu J."/>
            <person name="Dai X."/>
            <person name="Wang Y."/>
            <person name="Zheng X."/>
            <person name="Cao C."/>
            <person name="Yi Q."/>
            <person name="Zhu Y."/>
            <person name="Wang L."/>
            <person name="Dong Z."/>
            <person name="Huang Y."/>
            <person name="Huang L."/>
            <person name="Du W."/>
        </authorList>
    </citation>
    <scope>NUCLEOTIDE SEQUENCE [LARGE SCALE GENOMIC DNA]</scope>
    <source>
        <strain evidence="1 2">Z-D1-2</strain>
    </source>
</reference>
<sequence>MRKISVIYLFLLGFILSASLQSCNSKEKDIEVLKDEVISIHDEVMPRMDELMRLKGELKEMQNTLDSTATQESKREIIRHITSLNKADEEMMNWMRKYDPQMENKSEQEKLDYLESQKIAIKMVRQEMLSAIAQSEEFLKNNN</sequence>
<dbReference type="EMBL" id="PYVU01000116">
    <property type="protein sequence ID" value="PTB94998.1"/>
    <property type="molecule type" value="Genomic_DNA"/>
</dbReference>
<evidence type="ECO:0008006" key="3">
    <source>
        <dbReference type="Google" id="ProtNLM"/>
    </source>
</evidence>
<accession>A0A2T4DMM4</accession>
<protein>
    <recommendedName>
        <fullName evidence="3">Viral A-type inclusion protein</fullName>
    </recommendedName>
</protein>
<evidence type="ECO:0000313" key="1">
    <source>
        <dbReference type="EMBL" id="PTB94998.1"/>
    </source>
</evidence>
<organism evidence="1 2">
    <name type="scientific">Marivirga lumbricoides</name>
    <dbReference type="NCBI Taxonomy" id="1046115"/>
    <lineage>
        <taxon>Bacteria</taxon>
        <taxon>Pseudomonadati</taxon>
        <taxon>Bacteroidota</taxon>
        <taxon>Cytophagia</taxon>
        <taxon>Cytophagales</taxon>
        <taxon>Marivirgaceae</taxon>
        <taxon>Marivirga</taxon>
    </lineage>
</organism>
<dbReference type="Proteomes" id="UP000240608">
    <property type="component" value="Unassembled WGS sequence"/>
</dbReference>
<comment type="caution">
    <text evidence="1">The sequence shown here is derived from an EMBL/GenBank/DDBJ whole genome shotgun (WGS) entry which is preliminary data.</text>
</comment>
<name>A0A2T4DMM4_9BACT</name>
<dbReference type="PROSITE" id="PS51257">
    <property type="entry name" value="PROKAR_LIPOPROTEIN"/>
    <property type="match status" value="1"/>
</dbReference>